<sequence length="59" mass="7045">MQYALEVLQERRDIIEKMVKLSKAEDNWYEFDGIEEKLRDLDEAVYCIKMGGCKYGKHD</sequence>
<dbReference type="EMBL" id="NUAN01000071">
    <property type="protein sequence ID" value="PEN97767.1"/>
    <property type="molecule type" value="Genomic_DNA"/>
</dbReference>
<accession>A0A9X6YM80</accession>
<reference evidence="1 2" key="1">
    <citation type="submission" date="2017-09" db="EMBL/GenBank/DDBJ databases">
        <title>Large-scale bioinformatics analysis of Bacillus genomes uncovers conserved roles of natural products in bacterial physiology.</title>
        <authorList>
            <consortium name="Agbiome Team Llc"/>
            <person name="Bleich R.M."/>
            <person name="Kirk G.J."/>
            <person name="Santa Maria K.C."/>
            <person name="Allen S.E."/>
            <person name="Farag S."/>
            <person name="Shank E.A."/>
            <person name="Bowers A."/>
        </authorList>
    </citation>
    <scope>NUCLEOTIDE SEQUENCE [LARGE SCALE GENOMIC DNA]</scope>
    <source>
        <strain evidence="1 2">AFS027647</strain>
    </source>
</reference>
<comment type="caution">
    <text evidence="1">The sequence shown here is derived from an EMBL/GenBank/DDBJ whole genome shotgun (WGS) entry which is preliminary data.</text>
</comment>
<evidence type="ECO:0000313" key="2">
    <source>
        <dbReference type="Proteomes" id="UP000220691"/>
    </source>
</evidence>
<protein>
    <submittedName>
        <fullName evidence="1">Uncharacterized protein</fullName>
    </submittedName>
</protein>
<organism evidence="1 2">
    <name type="scientific">Bacillus cereus</name>
    <dbReference type="NCBI Taxonomy" id="1396"/>
    <lineage>
        <taxon>Bacteria</taxon>
        <taxon>Bacillati</taxon>
        <taxon>Bacillota</taxon>
        <taxon>Bacilli</taxon>
        <taxon>Bacillales</taxon>
        <taxon>Bacillaceae</taxon>
        <taxon>Bacillus</taxon>
        <taxon>Bacillus cereus group</taxon>
    </lineage>
</organism>
<dbReference type="AlphaFoldDB" id="A0A9X6YM80"/>
<gene>
    <name evidence="1" type="ORF">CN553_11995</name>
</gene>
<dbReference type="Proteomes" id="UP000220691">
    <property type="component" value="Unassembled WGS sequence"/>
</dbReference>
<name>A0A9X6YM80_BACCE</name>
<evidence type="ECO:0000313" key="1">
    <source>
        <dbReference type="EMBL" id="PEN97767.1"/>
    </source>
</evidence>
<proteinExistence type="predicted"/>
<dbReference type="RefSeq" id="WP_098126368.1">
    <property type="nucleotide sequence ID" value="NZ_NUAN01000071.1"/>
</dbReference>